<evidence type="ECO:0000313" key="1">
    <source>
        <dbReference type="EMBL" id="CDS00155.1"/>
    </source>
</evidence>
<proteinExistence type="predicted"/>
<gene>
    <name evidence="1" type="primary">SSCI37000.1</name>
</gene>
<dbReference type="Proteomes" id="UP000242770">
    <property type="component" value="Unassembled WGS sequence"/>
</dbReference>
<sequence length="42" mass="4928">MLHQSPSRYGLRAGHLESGFGSALICWFYRNYKYSQRDTACR</sequence>
<name>A0A0F7RUI2_9BASI</name>
<dbReference type="AlphaFoldDB" id="A0A0F7RUI2"/>
<accession>A0A0F7RUI2</accession>
<protein>
    <submittedName>
        <fullName evidence="1">Uncharacterized protein</fullName>
    </submittedName>
</protein>
<keyword evidence="2" id="KW-1185">Reference proteome</keyword>
<reference evidence="2" key="1">
    <citation type="submission" date="2014-06" db="EMBL/GenBank/DDBJ databases">
        <authorList>
            <person name="Berkman P.J."/>
        </authorList>
    </citation>
    <scope>NUCLEOTIDE SEQUENCE [LARGE SCALE GENOMIC DNA]</scope>
</reference>
<organism evidence="1 2">
    <name type="scientific">Sporisorium scitamineum</name>
    <dbReference type="NCBI Taxonomy" id="49012"/>
    <lineage>
        <taxon>Eukaryota</taxon>
        <taxon>Fungi</taxon>
        <taxon>Dikarya</taxon>
        <taxon>Basidiomycota</taxon>
        <taxon>Ustilaginomycotina</taxon>
        <taxon>Ustilaginomycetes</taxon>
        <taxon>Ustilaginales</taxon>
        <taxon>Ustilaginaceae</taxon>
        <taxon>Sporisorium</taxon>
    </lineage>
</organism>
<dbReference type="EMBL" id="CCFA01002119">
    <property type="protein sequence ID" value="CDS00155.1"/>
    <property type="molecule type" value="Genomic_DNA"/>
</dbReference>
<evidence type="ECO:0000313" key="2">
    <source>
        <dbReference type="Proteomes" id="UP000242770"/>
    </source>
</evidence>